<evidence type="ECO:0000256" key="2">
    <source>
        <dbReference type="SAM" id="Phobius"/>
    </source>
</evidence>
<keyword evidence="2" id="KW-0812">Transmembrane</keyword>
<accession>A0AAN6TI59</accession>
<dbReference type="Proteomes" id="UP001302812">
    <property type="component" value="Unassembled WGS sequence"/>
</dbReference>
<dbReference type="RefSeq" id="XP_064672156.1">
    <property type="nucleotide sequence ID" value="XM_064809987.1"/>
</dbReference>
<proteinExistence type="predicted"/>
<dbReference type="EMBL" id="MU853336">
    <property type="protein sequence ID" value="KAK4114586.1"/>
    <property type="molecule type" value="Genomic_DNA"/>
</dbReference>
<feature type="transmembrane region" description="Helical" evidence="2">
    <location>
        <begin position="12"/>
        <end position="30"/>
    </location>
</feature>
<dbReference type="AlphaFoldDB" id="A0AAN6TI59"/>
<organism evidence="3 4">
    <name type="scientific">Canariomyces notabilis</name>
    <dbReference type="NCBI Taxonomy" id="2074819"/>
    <lineage>
        <taxon>Eukaryota</taxon>
        <taxon>Fungi</taxon>
        <taxon>Dikarya</taxon>
        <taxon>Ascomycota</taxon>
        <taxon>Pezizomycotina</taxon>
        <taxon>Sordariomycetes</taxon>
        <taxon>Sordariomycetidae</taxon>
        <taxon>Sordariales</taxon>
        <taxon>Chaetomiaceae</taxon>
        <taxon>Canariomyces</taxon>
    </lineage>
</organism>
<evidence type="ECO:0000313" key="3">
    <source>
        <dbReference type="EMBL" id="KAK4114586.1"/>
    </source>
</evidence>
<keyword evidence="2" id="KW-0472">Membrane</keyword>
<keyword evidence="4" id="KW-1185">Reference proteome</keyword>
<evidence type="ECO:0000256" key="1">
    <source>
        <dbReference type="SAM" id="MobiDB-lite"/>
    </source>
</evidence>
<gene>
    <name evidence="3" type="ORF">N656DRAFT_536619</name>
</gene>
<sequence>MVITTGELVLGLLVALGCGAGIGFGVFKVLEVRKERTRNQLPTSMPRQPPPSPAASSIALSHMPRHGVPSHHAGSQPDAGVAGYRP</sequence>
<feature type="region of interest" description="Disordered" evidence="1">
    <location>
        <begin position="38"/>
        <end position="86"/>
    </location>
</feature>
<keyword evidence="2" id="KW-1133">Transmembrane helix</keyword>
<reference evidence="3" key="1">
    <citation type="journal article" date="2023" name="Mol. Phylogenet. Evol.">
        <title>Genome-scale phylogeny and comparative genomics of the fungal order Sordariales.</title>
        <authorList>
            <person name="Hensen N."/>
            <person name="Bonometti L."/>
            <person name="Westerberg I."/>
            <person name="Brannstrom I.O."/>
            <person name="Guillou S."/>
            <person name="Cros-Aarteil S."/>
            <person name="Calhoun S."/>
            <person name="Haridas S."/>
            <person name="Kuo A."/>
            <person name="Mondo S."/>
            <person name="Pangilinan J."/>
            <person name="Riley R."/>
            <person name="LaButti K."/>
            <person name="Andreopoulos B."/>
            <person name="Lipzen A."/>
            <person name="Chen C."/>
            <person name="Yan M."/>
            <person name="Daum C."/>
            <person name="Ng V."/>
            <person name="Clum A."/>
            <person name="Steindorff A."/>
            <person name="Ohm R.A."/>
            <person name="Martin F."/>
            <person name="Silar P."/>
            <person name="Natvig D.O."/>
            <person name="Lalanne C."/>
            <person name="Gautier V."/>
            <person name="Ament-Velasquez S.L."/>
            <person name="Kruys A."/>
            <person name="Hutchinson M.I."/>
            <person name="Powell A.J."/>
            <person name="Barry K."/>
            <person name="Miller A.N."/>
            <person name="Grigoriev I.V."/>
            <person name="Debuchy R."/>
            <person name="Gladieux P."/>
            <person name="Hiltunen Thoren M."/>
            <person name="Johannesson H."/>
        </authorList>
    </citation>
    <scope>NUCLEOTIDE SEQUENCE</scope>
    <source>
        <strain evidence="3">CBS 508.74</strain>
    </source>
</reference>
<comment type="caution">
    <text evidence="3">The sequence shown here is derived from an EMBL/GenBank/DDBJ whole genome shotgun (WGS) entry which is preliminary data.</text>
</comment>
<name>A0AAN6TI59_9PEZI</name>
<evidence type="ECO:0000313" key="4">
    <source>
        <dbReference type="Proteomes" id="UP001302812"/>
    </source>
</evidence>
<reference evidence="3" key="2">
    <citation type="submission" date="2023-05" db="EMBL/GenBank/DDBJ databases">
        <authorList>
            <consortium name="Lawrence Berkeley National Laboratory"/>
            <person name="Steindorff A."/>
            <person name="Hensen N."/>
            <person name="Bonometti L."/>
            <person name="Westerberg I."/>
            <person name="Brannstrom I.O."/>
            <person name="Guillou S."/>
            <person name="Cros-Aarteil S."/>
            <person name="Calhoun S."/>
            <person name="Haridas S."/>
            <person name="Kuo A."/>
            <person name="Mondo S."/>
            <person name="Pangilinan J."/>
            <person name="Riley R."/>
            <person name="Labutti K."/>
            <person name="Andreopoulos B."/>
            <person name="Lipzen A."/>
            <person name="Chen C."/>
            <person name="Yanf M."/>
            <person name="Daum C."/>
            <person name="Ng V."/>
            <person name="Clum A."/>
            <person name="Ohm R."/>
            <person name="Martin F."/>
            <person name="Silar P."/>
            <person name="Natvig D."/>
            <person name="Lalanne C."/>
            <person name="Gautier V."/>
            <person name="Ament-Velasquez S.L."/>
            <person name="Kruys A."/>
            <person name="Hutchinson M.I."/>
            <person name="Powell A.J."/>
            <person name="Barry K."/>
            <person name="Miller A.N."/>
            <person name="Grigoriev I.V."/>
            <person name="Debuchy R."/>
            <person name="Gladieux P."/>
            <person name="Thoren M.H."/>
            <person name="Johannesson H."/>
        </authorList>
    </citation>
    <scope>NUCLEOTIDE SEQUENCE</scope>
    <source>
        <strain evidence="3">CBS 508.74</strain>
    </source>
</reference>
<dbReference type="GeneID" id="89934111"/>
<protein>
    <submittedName>
        <fullName evidence="3">Uncharacterized protein</fullName>
    </submittedName>
</protein>